<dbReference type="Pfam" id="PF01618">
    <property type="entry name" value="MotA_ExbB"/>
    <property type="match status" value="1"/>
</dbReference>
<keyword evidence="20" id="KW-1185">Reference proteome</keyword>
<dbReference type="InterPro" id="IPR050790">
    <property type="entry name" value="ExbB/TolQ_transport"/>
</dbReference>
<dbReference type="InterPro" id="IPR014164">
    <property type="entry name" value="TonB_ExbB_1"/>
</dbReference>
<evidence type="ECO:0000313" key="17">
    <source>
        <dbReference type="EMBL" id="RED41898.1"/>
    </source>
</evidence>
<feature type="compositionally biased region" description="Low complexity" evidence="13">
    <location>
        <begin position="29"/>
        <end position="60"/>
    </location>
</feature>
<feature type="transmembrane region" description="Helical" evidence="14">
    <location>
        <begin position="253"/>
        <end position="274"/>
    </location>
</feature>
<reference evidence="17 20" key="2">
    <citation type="submission" date="2018-07" db="EMBL/GenBank/DDBJ databases">
        <title>Genomic Encyclopedia of Archaeal and Bacterial Type Strains, Phase II (KMG-II): from individual species to whole genera.</title>
        <authorList>
            <person name="Goeker M."/>
        </authorList>
    </citation>
    <scope>NUCLEOTIDE SEQUENCE [LARGE SCALE GENOMIC DNA]</scope>
    <source>
        <strain evidence="17 20">JA575</strain>
    </source>
</reference>
<organism evidence="18 19">
    <name type="scientific">Rhodopseudomonas pentothenatexigens</name>
    <dbReference type="NCBI Taxonomy" id="999699"/>
    <lineage>
        <taxon>Bacteria</taxon>
        <taxon>Pseudomonadati</taxon>
        <taxon>Pseudomonadota</taxon>
        <taxon>Alphaproteobacteria</taxon>
        <taxon>Hyphomicrobiales</taxon>
        <taxon>Nitrobacteraceae</taxon>
        <taxon>Rhodopseudomonas</taxon>
    </lineage>
</organism>
<evidence type="ECO:0000256" key="3">
    <source>
        <dbReference type="ARBA" id="ARBA00022093"/>
    </source>
</evidence>
<keyword evidence="15" id="KW-0732">Signal</keyword>
<feature type="transmembrane region" description="Helical" evidence="14">
    <location>
        <begin position="96"/>
        <end position="121"/>
    </location>
</feature>
<dbReference type="EMBL" id="QRDT01000002">
    <property type="protein sequence ID" value="RED41898.1"/>
    <property type="molecule type" value="Genomic_DNA"/>
</dbReference>
<gene>
    <name evidence="17" type="ORF">BJ125_10260</name>
    <name evidence="18" type="ORF">SAMN05892882_10260</name>
</gene>
<dbReference type="GO" id="GO:0017038">
    <property type="term" value="P:protein import"/>
    <property type="evidence" value="ECO:0007669"/>
    <property type="project" value="TreeGrafter"/>
</dbReference>
<dbReference type="InterPro" id="IPR002898">
    <property type="entry name" value="MotA_ExbB_proton_chnl"/>
</dbReference>
<keyword evidence="5" id="KW-1003">Cell membrane</keyword>
<comment type="similarity">
    <text evidence="12">Belongs to the exbB/tolQ family.</text>
</comment>
<dbReference type="Proteomes" id="UP000252631">
    <property type="component" value="Unassembled WGS sequence"/>
</dbReference>
<evidence type="ECO:0000256" key="4">
    <source>
        <dbReference type="ARBA" id="ARBA00022448"/>
    </source>
</evidence>
<comment type="subunit">
    <text evidence="2">The accessory proteins ExbB and ExbD seem to form a complex with TonB.</text>
</comment>
<evidence type="ECO:0000313" key="19">
    <source>
        <dbReference type="Proteomes" id="UP000252631"/>
    </source>
</evidence>
<evidence type="ECO:0000256" key="7">
    <source>
        <dbReference type="ARBA" id="ARBA00022692"/>
    </source>
</evidence>
<evidence type="ECO:0000256" key="11">
    <source>
        <dbReference type="ARBA" id="ARBA00024816"/>
    </source>
</evidence>
<dbReference type="OrthoDB" id="9805133at2"/>
<evidence type="ECO:0000256" key="15">
    <source>
        <dbReference type="SAM" id="SignalP"/>
    </source>
</evidence>
<feature type="signal peptide" evidence="15">
    <location>
        <begin position="1"/>
        <end position="28"/>
    </location>
</feature>
<evidence type="ECO:0000256" key="14">
    <source>
        <dbReference type="SAM" id="Phobius"/>
    </source>
</evidence>
<keyword evidence="6" id="KW-0997">Cell inner membrane</keyword>
<keyword evidence="10 14" id="KW-0472">Membrane</keyword>
<evidence type="ECO:0000256" key="8">
    <source>
        <dbReference type="ARBA" id="ARBA00022927"/>
    </source>
</evidence>
<evidence type="ECO:0000256" key="9">
    <source>
        <dbReference type="ARBA" id="ARBA00022989"/>
    </source>
</evidence>
<evidence type="ECO:0000256" key="1">
    <source>
        <dbReference type="ARBA" id="ARBA00004429"/>
    </source>
</evidence>
<name>A0A336JHK2_9BRAD</name>
<comment type="subcellular location">
    <subcellularLocation>
        <location evidence="1">Cell inner membrane</location>
        <topology evidence="1">Multi-pass membrane protein</topology>
    </subcellularLocation>
    <subcellularLocation>
        <location evidence="12">Membrane</location>
        <topology evidence="12">Multi-pass membrane protein</topology>
    </subcellularLocation>
</comment>
<evidence type="ECO:0000256" key="10">
    <source>
        <dbReference type="ARBA" id="ARBA00023136"/>
    </source>
</evidence>
<evidence type="ECO:0000313" key="18">
    <source>
        <dbReference type="EMBL" id="SSW89255.1"/>
    </source>
</evidence>
<evidence type="ECO:0000256" key="6">
    <source>
        <dbReference type="ARBA" id="ARBA00022519"/>
    </source>
</evidence>
<dbReference type="GO" id="GO:0022857">
    <property type="term" value="F:transmembrane transporter activity"/>
    <property type="evidence" value="ECO:0007669"/>
    <property type="project" value="InterPro"/>
</dbReference>
<dbReference type="AlphaFoldDB" id="A0A336JHK2"/>
<keyword evidence="8 12" id="KW-0653">Protein transport</keyword>
<dbReference type="PANTHER" id="PTHR30625">
    <property type="entry name" value="PROTEIN TOLQ"/>
    <property type="match status" value="1"/>
</dbReference>
<evidence type="ECO:0000256" key="2">
    <source>
        <dbReference type="ARBA" id="ARBA00011471"/>
    </source>
</evidence>
<feature type="domain" description="MotA/TolQ/ExbB proton channel" evidence="16">
    <location>
        <begin position="184"/>
        <end position="282"/>
    </location>
</feature>
<proteinExistence type="inferred from homology"/>
<accession>A0A336JHK2</accession>
<dbReference type="RefSeq" id="WP_114356411.1">
    <property type="nucleotide sequence ID" value="NZ_QRDT01000002.1"/>
</dbReference>
<comment type="function">
    <text evidence="11">Involved in the TonB-dependent energy-dependent transport of various receptor-bound substrates. Protects ExbD from proteolytic degradation and functionally stabilizes TonB.</text>
</comment>
<feature type="chain" id="PRO_5016317425" description="Biopolymer transport protein ExbB" evidence="15">
    <location>
        <begin position="29"/>
        <end position="319"/>
    </location>
</feature>
<dbReference type="NCBIfam" id="TIGR02797">
    <property type="entry name" value="exbB"/>
    <property type="match status" value="1"/>
</dbReference>
<dbReference type="PANTHER" id="PTHR30625:SF16">
    <property type="entry name" value="BIOPOLYMER TRANSPORT PROTEIN EXBB"/>
    <property type="match status" value="1"/>
</dbReference>
<feature type="transmembrane region" description="Helical" evidence="14">
    <location>
        <begin position="208"/>
        <end position="233"/>
    </location>
</feature>
<feature type="region of interest" description="Disordered" evidence="13">
    <location>
        <begin position="29"/>
        <end position="82"/>
    </location>
</feature>
<keyword evidence="7 14" id="KW-0812">Transmembrane</keyword>
<dbReference type="EMBL" id="UFQQ01000002">
    <property type="protein sequence ID" value="SSW89255.1"/>
    <property type="molecule type" value="Genomic_DNA"/>
</dbReference>
<protein>
    <recommendedName>
        <fullName evidence="3">Biopolymer transport protein ExbB</fullName>
    </recommendedName>
</protein>
<evidence type="ECO:0000313" key="20">
    <source>
        <dbReference type="Proteomes" id="UP000256343"/>
    </source>
</evidence>
<evidence type="ECO:0000256" key="13">
    <source>
        <dbReference type="SAM" id="MobiDB-lite"/>
    </source>
</evidence>
<evidence type="ECO:0000259" key="16">
    <source>
        <dbReference type="Pfam" id="PF01618"/>
    </source>
</evidence>
<dbReference type="Proteomes" id="UP000256343">
    <property type="component" value="Unassembled WGS sequence"/>
</dbReference>
<keyword evidence="9 14" id="KW-1133">Transmembrane helix</keyword>
<evidence type="ECO:0000256" key="5">
    <source>
        <dbReference type="ARBA" id="ARBA00022475"/>
    </source>
</evidence>
<sequence length="319" mass="33258">MKTVHRISRWASLALIGALLAFAPEAAAQQPGSAPASPAPTTQTSPDAPAAPDAPLAAGPAGEGGGLAAQAPPKPDRHSDLPHDLSPVGMFMAADWVVKAVMIALLLASFLSWTVCVAKAVEVACARARAKRAFKVVDQSRSLDEAVQRLSKRGGPAVFMVRSANDELHRSLPAMAYAGEAGLKERVVSRLARIEAQAGRRLMRGTGLLATVGAVSPFVGLFGTVWGIMNAFIGISQSHTTNLAVVAPGIAEALLATAFGLVAAIPAVVIYNIFARAISGYRQVMADAAAGVERLVSLDLDFRKVPDERRRSTSILAAE</sequence>
<dbReference type="GO" id="GO:0005886">
    <property type="term" value="C:plasma membrane"/>
    <property type="evidence" value="ECO:0007669"/>
    <property type="project" value="UniProtKB-SubCell"/>
</dbReference>
<evidence type="ECO:0000256" key="12">
    <source>
        <dbReference type="RuleBase" id="RU004057"/>
    </source>
</evidence>
<reference evidence="18 19" key="1">
    <citation type="submission" date="2017-08" db="EMBL/GenBank/DDBJ databases">
        <authorList>
            <person name="de Groot N.N."/>
        </authorList>
    </citation>
    <scope>NUCLEOTIDE SEQUENCE [LARGE SCALE GENOMIC DNA]</scope>
    <source>
        <strain evidence="18 19">JA575</strain>
    </source>
</reference>
<keyword evidence="4 12" id="KW-0813">Transport</keyword>